<sequence>MKTSRSLHIMCSIPVFCWITATVLEHMLTTEQRGELPKTLTDMYSHFLLVQKKRKKNKYHEGHETSPQELTEADREVLLKLGRLAFEHLEKGNIMFYQEDLEQCGLDVTEASVYSGVCTEIFKRECVIFQKPVYCFVHLSIQEFLAAVYMFHCHTNRKTKVVVDLLSIDWKESPLNVFLKTAMKKSLQSKNGHLDLFVCFLHGLCLESNQRLLVGLLGQTEISPGTIQRVINNLNEMNSHEISPDRSINIFHCLMEMNDLSVHQEIQEFLMSENRSEKKLSEIQCSALAFMVQMSEEVLDELDLQKYNTSWQGRQRLIPAVRNCRKARLTQCGLSETHCEVVASALKSNPSHLTELDMCNNKLQDSSVKLLCAGLESPNCHLETLSLSGCLITEEGCTSLASALSSNPSHLRELDLSYNHPGDSGMKLLSAGLKDPGWRLDTLRVEPAGVRWLRPGLRKYSCQLTIDTNTVDTNLQLSDNNRKVTHVEEVQSYPDHPDRFDGSFQLLCRNGLTGRCYWEVEWRGWSDVSLSYRGITRKGNNQNCWFGWNDQSWSLWFNDTDPYSVSYNKIKTPISSSSVSNRAAVYVDCPAGTLSFYRVSSDTLIHLHTFNTTFTQTLYPGFRVWSPGSSVSLC</sequence>
<dbReference type="GO" id="GO:0005524">
    <property type="term" value="F:ATP binding"/>
    <property type="evidence" value="ECO:0007669"/>
    <property type="project" value="UniProtKB-KW"/>
</dbReference>
<feature type="domain" description="B30.2/SPRY" evidence="8">
    <location>
        <begin position="444"/>
        <end position="634"/>
    </location>
</feature>
<keyword evidence="2" id="KW-0963">Cytoplasm</keyword>
<dbReference type="Ensembl" id="ENSOABT00000077230.1">
    <property type="protein sequence ID" value="ENSOABP00000064790.1"/>
    <property type="gene ID" value="ENSOABG00000037358.1"/>
</dbReference>
<dbReference type="InterPro" id="IPR001611">
    <property type="entry name" value="Leu-rich_rpt"/>
</dbReference>
<evidence type="ECO:0000313" key="10">
    <source>
        <dbReference type="Proteomes" id="UP000472276"/>
    </source>
</evidence>
<dbReference type="PROSITE" id="PS50188">
    <property type="entry name" value="B302_SPRY"/>
    <property type="match status" value="1"/>
</dbReference>
<evidence type="ECO:0000256" key="1">
    <source>
        <dbReference type="ARBA" id="ARBA00004496"/>
    </source>
</evidence>
<reference evidence="9" key="3">
    <citation type="submission" date="2025-09" db="UniProtKB">
        <authorList>
            <consortium name="Ensembl"/>
        </authorList>
    </citation>
    <scope>IDENTIFICATION</scope>
</reference>
<dbReference type="GO" id="GO:0005737">
    <property type="term" value="C:cytoplasm"/>
    <property type="evidence" value="ECO:0007669"/>
    <property type="project" value="UniProtKB-SubCell"/>
</dbReference>
<comment type="subcellular location">
    <subcellularLocation>
        <location evidence="1">Cytoplasm</location>
    </subcellularLocation>
</comment>
<dbReference type="Proteomes" id="UP000472276">
    <property type="component" value="Unassembled WGS sequence"/>
</dbReference>
<name>A0AAZ1XAZ7_OREAU</name>
<dbReference type="Pfam" id="PF17779">
    <property type="entry name" value="WHD_NOD2"/>
    <property type="match status" value="1"/>
</dbReference>
<evidence type="ECO:0000256" key="5">
    <source>
        <dbReference type="ARBA" id="ARBA00022741"/>
    </source>
</evidence>
<dbReference type="SMART" id="SM00449">
    <property type="entry name" value="SPRY"/>
    <property type="match status" value="1"/>
</dbReference>
<evidence type="ECO:0000256" key="4">
    <source>
        <dbReference type="ARBA" id="ARBA00022737"/>
    </source>
</evidence>
<dbReference type="Pfam" id="PF13516">
    <property type="entry name" value="LRR_6"/>
    <property type="match status" value="3"/>
</dbReference>
<evidence type="ECO:0000259" key="8">
    <source>
        <dbReference type="PROSITE" id="PS50188"/>
    </source>
</evidence>
<accession>A0AAZ1XAZ7</accession>
<dbReference type="Gene3D" id="3.80.10.10">
    <property type="entry name" value="Ribonuclease Inhibitor"/>
    <property type="match status" value="1"/>
</dbReference>
<dbReference type="SMART" id="SM00589">
    <property type="entry name" value="PRY"/>
    <property type="match status" value="1"/>
</dbReference>
<evidence type="ECO:0000256" key="2">
    <source>
        <dbReference type="ARBA" id="ARBA00022490"/>
    </source>
</evidence>
<dbReference type="InterPro" id="IPR043136">
    <property type="entry name" value="B30.2/SPRY_sf"/>
</dbReference>
<dbReference type="InterPro" id="IPR041075">
    <property type="entry name" value="NOD1/2_WH"/>
</dbReference>
<dbReference type="InterPro" id="IPR051261">
    <property type="entry name" value="NLR"/>
</dbReference>
<evidence type="ECO:0000256" key="7">
    <source>
        <dbReference type="SAM" id="SignalP"/>
    </source>
</evidence>
<keyword evidence="3" id="KW-0433">Leucine-rich repeat</keyword>
<proteinExistence type="predicted"/>
<keyword evidence="10" id="KW-1185">Reference proteome</keyword>
<dbReference type="InterPro" id="IPR032675">
    <property type="entry name" value="LRR_dom_sf"/>
</dbReference>
<dbReference type="InterPro" id="IPR003879">
    <property type="entry name" value="Butyrophylin_SPRY"/>
</dbReference>
<dbReference type="InterPro" id="IPR041267">
    <property type="entry name" value="NLRP_HD2"/>
</dbReference>
<dbReference type="PRINTS" id="PR01407">
    <property type="entry name" value="BUTYPHLNCDUF"/>
</dbReference>
<dbReference type="Pfam" id="PF17776">
    <property type="entry name" value="NLRC4_HD2"/>
    <property type="match status" value="1"/>
</dbReference>
<dbReference type="CDD" id="cd16040">
    <property type="entry name" value="SPRY_PRY_SNTX"/>
    <property type="match status" value="1"/>
</dbReference>
<feature type="signal peptide" evidence="7">
    <location>
        <begin position="1"/>
        <end position="25"/>
    </location>
</feature>
<dbReference type="Gene3D" id="2.60.120.920">
    <property type="match status" value="1"/>
</dbReference>
<dbReference type="Pfam" id="PF13765">
    <property type="entry name" value="PRY"/>
    <property type="match status" value="1"/>
</dbReference>
<organism evidence="9 10">
    <name type="scientific">Oreochromis aureus</name>
    <name type="common">Israeli tilapia</name>
    <name type="synonym">Chromis aureus</name>
    <dbReference type="NCBI Taxonomy" id="47969"/>
    <lineage>
        <taxon>Eukaryota</taxon>
        <taxon>Metazoa</taxon>
        <taxon>Chordata</taxon>
        <taxon>Craniata</taxon>
        <taxon>Vertebrata</taxon>
        <taxon>Euteleostomi</taxon>
        <taxon>Actinopterygii</taxon>
        <taxon>Neopterygii</taxon>
        <taxon>Teleostei</taxon>
        <taxon>Neoteleostei</taxon>
        <taxon>Acanthomorphata</taxon>
        <taxon>Ovalentaria</taxon>
        <taxon>Cichlomorphae</taxon>
        <taxon>Cichliformes</taxon>
        <taxon>Cichlidae</taxon>
        <taxon>African cichlids</taxon>
        <taxon>Pseudocrenilabrinae</taxon>
        <taxon>Oreochromini</taxon>
        <taxon>Oreochromis</taxon>
    </lineage>
</organism>
<reference evidence="10" key="1">
    <citation type="submission" date="2020-03" db="EMBL/GenBank/DDBJ databases">
        <title>Evolution of repeat sequences and sex chromosomes of tilapia species revealed by chromosome-level genomes.</title>
        <authorList>
            <person name="Xu L."/>
            <person name="Tao W."/>
            <person name="Wang D."/>
            <person name="Zhou Q."/>
        </authorList>
    </citation>
    <scope>NUCLEOTIDE SEQUENCE [LARGE SCALE GENOMIC DNA]</scope>
    <source>
        <strain evidence="10">Israel</strain>
    </source>
</reference>
<evidence type="ECO:0000256" key="6">
    <source>
        <dbReference type="ARBA" id="ARBA00022840"/>
    </source>
</evidence>
<keyword evidence="7" id="KW-0732">Signal</keyword>
<dbReference type="InterPro" id="IPR001870">
    <property type="entry name" value="B30.2/SPRY"/>
</dbReference>
<dbReference type="SUPFAM" id="SSF49899">
    <property type="entry name" value="Concanavalin A-like lectins/glucanases"/>
    <property type="match status" value="1"/>
</dbReference>
<dbReference type="AlphaFoldDB" id="A0AAZ1XAZ7"/>
<dbReference type="InterPro" id="IPR006574">
    <property type="entry name" value="PRY"/>
</dbReference>
<dbReference type="SMART" id="SM00368">
    <property type="entry name" value="LRR_RI"/>
    <property type="match status" value="3"/>
</dbReference>
<keyword evidence="5" id="KW-0547">Nucleotide-binding</keyword>
<evidence type="ECO:0000256" key="3">
    <source>
        <dbReference type="ARBA" id="ARBA00022614"/>
    </source>
</evidence>
<dbReference type="SUPFAM" id="SSF52047">
    <property type="entry name" value="RNI-like"/>
    <property type="match status" value="1"/>
</dbReference>
<reference evidence="9" key="2">
    <citation type="submission" date="2025-08" db="UniProtKB">
        <authorList>
            <consortium name="Ensembl"/>
        </authorList>
    </citation>
    <scope>IDENTIFICATION</scope>
</reference>
<keyword evidence="4" id="KW-0677">Repeat</keyword>
<keyword evidence="6" id="KW-0067">ATP-binding</keyword>
<dbReference type="Pfam" id="PF00622">
    <property type="entry name" value="SPRY"/>
    <property type="match status" value="1"/>
</dbReference>
<dbReference type="PANTHER" id="PTHR24106">
    <property type="entry name" value="NACHT, LRR AND CARD DOMAINS-CONTAINING"/>
    <property type="match status" value="1"/>
</dbReference>
<feature type="chain" id="PRO_5044219677" description="B30.2/SPRY domain-containing protein" evidence="7">
    <location>
        <begin position="26"/>
        <end position="634"/>
    </location>
</feature>
<evidence type="ECO:0000313" key="9">
    <source>
        <dbReference type="Ensembl" id="ENSOABP00000064790.1"/>
    </source>
</evidence>
<dbReference type="InterPro" id="IPR013320">
    <property type="entry name" value="ConA-like_dom_sf"/>
</dbReference>
<dbReference type="InterPro" id="IPR003877">
    <property type="entry name" value="SPRY_dom"/>
</dbReference>
<protein>
    <recommendedName>
        <fullName evidence="8">B30.2/SPRY domain-containing protein</fullName>
    </recommendedName>
</protein>